<protein>
    <submittedName>
        <fullName evidence="2">GH151</fullName>
        <ecNumber evidence="2">3.2.1.23</ecNumber>
    </submittedName>
</protein>
<feature type="region of interest" description="Disordered" evidence="1">
    <location>
        <begin position="1"/>
        <end position="109"/>
    </location>
</feature>
<evidence type="ECO:0000313" key="2">
    <source>
        <dbReference type="EMBL" id="CAA9232537.1"/>
    </source>
</evidence>
<reference evidence="2" key="1">
    <citation type="submission" date="2020-02" db="EMBL/GenBank/DDBJ databases">
        <authorList>
            <person name="Meier V. D."/>
        </authorList>
    </citation>
    <scope>NUCLEOTIDE SEQUENCE</scope>
    <source>
        <strain evidence="2">AVDCRST_MAG77</strain>
    </source>
</reference>
<keyword evidence="2" id="KW-0326">Glycosidase</keyword>
<dbReference type="EC" id="3.2.1.23" evidence="2"/>
<gene>
    <name evidence="2" type="ORF">AVDCRST_MAG77-1065</name>
</gene>
<keyword evidence="2" id="KW-0378">Hydrolase</keyword>
<evidence type="ECO:0000256" key="1">
    <source>
        <dbReference type="SAM" id="MobiDB-lite"/>
    </source>
</evidence>
<accession>A0A6J4HS71</accession>
<proteinExistence type="predicted"/>
<feature type="compositionally biased region" description="Basic and acidic residues" evidence="1">
    <location>
        <begin position="94"/>
        <end position="108"/>
    </location>
</feature>
<sequence length="205" mass="21919">ELSKHRPGHQTRASAGAGAGAGAVVPARDALGADQHPRDRRGAGPPRHRVVDRPLEEDADPGNHRQRRRDRGVLPQHVRAAPALAVPGRARPVRRGDRGGAQERDRGGGAHGLVACQRALLLRASRLVHGGRGGTALQGGRLRRPLLHRVHQRPVLPRVPARRAAGDLRALQAGGVLGQLVVGAVARADLLLPQLPRGLWRAQRR</sequence>
<name>A0A6J4HS71_9CHLR</name>
<organism evidence="2">
    <name type="scientific">uncultured Chloroflexota bacterium</name>
    <dbReference type="NCBI Taxonomy" id="166587"/>
    <lineage>
        <taxon>Bacteria</taxon>
        <taxon>Bacillati</taxon>
        <taxon>Chloroflexota</taxon>
        <taxon>environmental samples</taxon>
    </lineage>
</organism>
<dbReference type="EMBL" id="CADCTC010000070">
    <property type="protein sequence ID" value="CAA9232537.1"/>
    <property type="molecule type" value="Genomic_DNA"/>
</dbReference>
<feature type="non-terminal residue" evidence="2">
    <location>
        <position position="205"/>
    </location>
</feature>
<feature type="non-terminal residue" evidence="2">
    <location>
        <position position="1"/>
    </location>
</feature>
<dbReference type="AlphaFoldDB" id="A0A6J4HS71"/>
<dbReference type="GO" id="GO:0004565">
    <property type="term" value="F:beta-galactosidase activity"/>
    <property type="evidence" value="ECO:0007669"/>
    <property type="project" value="UniProtKB-EC"/>
</dbReference>